<keyword evidence="2" id="KW-0238">DNA-binding</keyword>
<protein>
    <recommendedName>
        <fullName evidence="5">HTH luxR-type domain-containing protein</fullName>
    </recommendedName>
</protein>
<feature type="transmembrane region" description="Helical" evidence="4">
    <location>
        <begin position="79"/>
        <end position="98"/>
    </location>
</feature>
<keyword evidence="4" id="KW-0472">Membrane</keyword>
<keyword evidence="3" id="KW-0804">Transcription</keyword>
<feature type="transmembrane region" description="Helical" evidence="4">
    <location>
        <begin position="335"/>
        <end position="356"/>
    </location>
</feature>
<keyword evidence="1" id="KW-0805">Transcription regulation</keyword>
<comment type="caution">
    <text evidence="6">The sequence shown here is derived from an EMBL/GenBank/DDBJ whole genome shotgun (WGS) entry which is preliminary data.</text>
</comment>
<dbReference type="InterPro" id="IPR016032">
    <property type="entry name" value="Sig_transdc_resp-reg_C-effctor"/>
</dbReference>
<dbReference type="SUPFAM" id="SSF46894">
    <property type="entry name" value="C-terminal effector domain of the bipartite response regulators"/>
    <property type="match status" value="1"/>
</dbReference>
<dbReference type="GO" id="GO:0003677">
    <property type="term" value="F:DNA binding"/>
    <property type="evidence" value="ECO:0007669"/>
    <property type="project" value="UniProtKB-KW"/>
</dbReference>
<feature type="transmembrane region" description="Helical" evidence="4">
    <location>
        <begin position="211"/>
        <end position="233"/>
    </location>
</feature>
<dbReference type="EMBL" id="QICA01000003">
    <property type="protein sequence ID" value="RNL39375.1"/>
    <property type="molecule type" value="Genomic_DNA"/>
</dbReference>
<dbReference type="PROSITE" id="PS50043">
    <property type="entry name" value="HTH_LUXR_2"/>
    <property type="match status" value="1"/>
</dbReference>
<evidence type="ECO:0000256" key="3">
    <source>
        <dbReference type="ARBA" id="ARBA00023163"/>
    </source>
</evidence>
<evidence type="ECO:0000259" key="5">
    <source>
        <dbReference type="PROSITE" id="PS50043"/>
    </source>
</evidence>
<feature type="transmembrane region" description="Helical" evidence="4">
    <location>
        <begin position="362"/>
        <end position="382"/>
    </location>
</feature>
<dbReference type="InterPro" id="IPR036388">
    <property type="entry name" value="WH-like_DNA-bd_sf"/>
</dbReference>
<feature type="domain" description="HTH luxR-type" evidence="5">
    <location>
        <begin position="411"/>
        <end position="476"/>
    </location>
</feature>
<dbReference type="PANTHER" id="PTHR44688">
    <property type="entry name" value="DNA-BINDING TRANSCRIPTIONAL ACTIVATOR DEVR_DOSR"/>
    <property type="match status" value="1"/>
</dbReference>
<dbReference type="Gene3D" id="1.10.10.10">
    <property type="entry name" value="Winged helix-like DNA-binding domain superfamily/Winged helix DNA-binding domain"/>
    <property type="match status" value="1"/>
</dbReference>
<dbReference type="AlphaFoldDB" id="A0A3N0AWY4"/>
<evidence type="ECO:0000313" key="6">
    <source>
        <dbReference type="EMBL" id="RNL39375.1"/>
    </source>
</evidence>
<dbReference type="CDD" id="cd06170">
    <property type="entry name" value="LuxR_C_like"/>
    <property type="match status" value="1"/>
</dbReference>
<name>A0A3N0AWY4_9ACTN</name>
<dbReference type="Proteomes" id="UP000278327">
    <property type="component" value="Unassembled WGS sequence"/>
</dbReference>
<keyword evidence="4" id="KW-0812">Transmembrane</keyword>
<feature type="transmembrane region" description="Helical" evidence="4">
    <location>
        <begin position="21"/>
        <end position="42"/>
    </location>
</feature>
<evidence type="ECO:0000256" key="1">
    <source>
        <dbReference type="ARBA" id="ARBA00023015"/>
    </source>
</evidence>
<feature type="transmembrane region" description="Helical" evidence="4">
    <location>
        <begin position="162"/>
        <end position="180"/>
    </location>
</feature>
<sequence>MGAIKSAAQSRQRRLGITLDLGIYWGWMSLVFFSTALAGIGGVASVELANFVALTVSTVVVGILAFLSPALAQKMAENHLLRATTTLAASTGTLLVLWGSNGDALLIIGACLVGLPEGFLLYLFVNRAIRQCHSAEDVVVLFSWALLIAAALYLTVAFLGTAAGYICAALPLLSLAGLATDAHKRSPQNTEGSDAETARTRLSFWGAGQKLPWKLLLGLAVFGIAFGLMRISASSESVEVFQESYLAHTLARAGTTVVALVLIGKLKKAYWVLSTLQLLAFTLGICSYWLPFESTAALTVAATTAGYTCLELMLWAVLFELFLETNVAFNTLYGIVRGLVSLATLVATGFSLFVMASMPEEIVHMVLLFFLLAMILVSSLLFGSRNVASLWGLERSAMAPETVNSEQVTQALSKRYGLTTRETEVMGLLMKGRNEPFISEALFISPSTTHSHVSHIYAKIGVHSRQELLSVIDKELKNNFGQPK</sequence>
<dbReference type="SMART" id="SM00421">
    <property type="entry name" value="HTH_LUXR"/>
    <property type="match status" value="1"/>
</dbReference>
<feature type="transmembrane region" description="Helical" evidence="4">
    <location>
        <begin position="245"/>
        <end position="263"/>
    </location>
</feature>
<evidence type="ECO:0000256" key="2">
    <source>
        <dbReference type="ARBA" id="ARBA00023125"/>
    </source>
</evidence>
<dbReference type="Pfam" id="PF00196">
    <property type="entry name" value="GerE"/>
    <property type="match status" value="1"/>
</dbReference>
<feature type="transmembrane region" description="Helical" evidence="4">
    <location>
        <begin position="104"/>
        <end position="125"/>
    </location>
</feature>
<accession>A0A3N0AWY4</accession>
<evidence type="ECO:0000256" key="4">
    <source>
        <dbReference type="SAM" id="Phobius"/>
    </source>
</evidence>
<feature type="transmembrane region" description="Helical" evidence="4">
    <location>
        <begin position="137"/>
        <end position="156"/>
    </location>
</feature>
<organism evidence="6 7">
    <name type="scientific">Adlercreutzia equolifaciens subsp. celatus DSM 18785</name>
    <dbReference type="NCBI Taxonomy" id="1121021"/>
    <lineage>
        <taxon>Bacteria</taxon>
        <taxon>Bacillati</taxon>
        <taxon>Actinomycetota</taxon>
        <taxon>Coriobacteriia</taxon>
        <taxon>Eggerthellales</taxon>
        <taxon>Eggerthellaceae</taxon>
        <taxon>Adlercreutzia</taxon>
    </lineage>
</organism>
<reference evidence="6 7" key="1">
    <citation type="journal article" date="2019" name="Microbiol. Resour. Announc.">
        <title>Draft Genome Sequences of Type Strains of Gordonibacter faecihominis, Paraeggerthella hongkongensis, Parvibacter caecicola,Slackia equolifaciens, Slackia faecicanis, and Slackia isoflavoniconvertens.</title>
        <authorList>
            <person name="Danylec N."/>
            <person name="Stoll D.A."/>
            <person name="Dotsch A."/>
            <person name="Huch M."/>
        </authorList>
    </citation>
    <scope>NUCLEOTIDE SEQUENCE [LARGE SCALE GENOMIC DNA]</scope>
    <source>
        <strain evidence="6 7">DSM 18785</strain>
    </source>
</reference>
<dbReference type="InterPro" id="IPR000792">
    <property type="entry name" value="Tscrpt_reg_LuxR_C"/>
</dbReference>
<keyword evidence="4" id="KW-1133">Transmembrane helix</keyword>
<dbReference type="GO" id="GO:0006355">
    <property type="term" value="P:regulation of DNA-templated transcription"/>
    <property type="evidence" value="ECO:0007669"/>
    <property type="project" value="InterPro"/>
</dbReference>
<feature type="transmembrane region" description="Helical" evidence="4">
    <location>
        <begin position="296"/>
        <end position="323"/>
    </location>
</feature>
<feature type="transmembrane region" description="Helical" evidence="4">
    <location>
        <begin position="48"/>
        <end position="67"/>
    </location>
</feature>
<gene>
    <name evidence="6" type="ORF">DMP10_03035</name>
</gene>
<evidence type="ECO:0000313" key="7">
    <source>
        <dbReference type="Proteomes" id="UP000278327"/>
    </source>
</evidence>
<dbReference type="RefSeq" id="WP_117283677.1">
    <property type="nucleotide sequence ID" value="NZ_JAMTCE010000011.1"/>
</dbReference>
<keyword evidence="7" id="KW-1185">Reference proteome</keyword>
<dbReference type="PANTHER" id="PTHR44688:SF16">
    <property type="entry name" value="DNA-BINDING TRANSCRIPTIONAL ACTIVATOR DEVR_DOSR"/>
    <property type="match status" value="1"/>
</dbReference>
<dbReference type="PRINTS" id="PR00038">
    <property type="entry name" value="HTHLUXR"/>
</dbReference>
<feature type="transmembrane region" description="Helical" evidence="4">
    <location>
        <begin position="270"/>
        <end position="290"/>
    </location>
</feature>
<proteinExistence type="predicted"/>